<accession>A0A0C2D3B7</accession>
<evidence type="ECO:0000313" key="2">
    <source>
        <dbReference type="Proteomes" id="UP000054047"/>
    </source>
</evidence>
<keyword evidence="2" id="KW-1185">Reference proteome</keyword>
<dbReference type="Proteomes" id="UP000054047">
    <property type="component" value="Unassembled WGS sequence"/>
</dbReference>
<evidence type="ECO:0000313" key="1">
    <source>
        <dbReference type="EMBL" id="KIH63918.1"/>
    </source>
</evidence>
<dbReference type="AlphaFoldDB" id="A0A0C2D3B7"/>
<dbReference type="OrthoDB" id="5866334at2759"/>
<protein>
    <submittedName>
        <fullName evidence="1">Uncharacterized protein</fullName>
    </submittedName>
</protein>
<dbReference type="EMBL" id="KN728356">
    <property type="protein sequence ID" value="KIH63918.1"/>
    <property type="molecule type" value="Genomic_DNA"/>
</dbReference>
<reference evidence="1 2" key="1">
    <citation type="submission" date="2013-12" db="EMBL/GenBank/DDBJ databases">
        <title>Draft genome of the parsitic nematode Ancylostoma duodenale.</title>
        <authorList>
            <person name="Mitreva M."/>
        </authorList>
    </citation>
    <scope>NUCLEOTIDE SEQUENCE [LARGE SCALE GENOMIC DNA]</scope>
    <source>
        <strain evidence="1 2">Zhejiang</strain>
    </source>
</reference>
<sequence length="76" mass="8359">MDDLYALVALDATNSVLHWMVVDIPAQELASAPNGITTRSIQAALRTTPQGTLLGDRVLRPTLLVPCHKQCDEFER</sequence>
<organism evidence="1 2">
    <name type="scientific">Ancylostoma duodenale</name>
    <dbReference type="NCBI Taxonomy" id="51022"/>
    <lineage>
        <taxon>Eukaryota</taxon>
        <taxon>Metazoa</taxon>
        <taxon>Ecdysozoa</taxon>
        <taxon>Nematoda</taxon>
        <taxon>Chromadorea</taxon>
        <taxon>Rhabditida</taxon>
        <taxon>Rhabditina</taxon>
        <taxon>Rhabditomorpha</taxon>
        <taxon>Strongyloidea</taxon>
        <taxon>Ancylostomatidae</taxon>
        <taxon>Ancylostomatinae</taxon>
        <taxon>Ancylostoma</taxon>
    </lineage>
</organism>
<name>A0A0C2D3B7_9BILA</name>
<gene>
    <name evidence="1" type="ORF">ANCDUO_05777</name>
</gene>
<proteinExistence type="predicted"/>